<sequence length="104" mass="11091">MKKLALLSLSTIILSGCVGQSTLERKTSFEFGYDQNQVQVSNISHGFSETTYNAMIKGKKHNCTILGGGFFSFGLSAAPRCTPIDGGTSKGKCDVFSNTIGLCK</sequence>
<reference evidence="1 2" key="1">
    <citation type="submission" date="2019-01" db="EMBL/GenBank/DDBJ databases">
        <title>Comparative genomic analysis identifies haemin-independent Haemophilus haemolyticus: a formal re-classification of Haemophilus intermedius.</title>
        <authorList>
            <person name="Harris T.M."/>
            <person name="Price E.P."/>
            <person name="Sarovich D.S."/>
            <person name="Norskov-Lauritsen N."/>
            <person name="Beissbarth J."/>
            <person name="Chang A.B."/>
            <person name="Smith-Vaughan H.C."/>
        </authorList>
    </citation>
    <scope>NUCLEOTIDE SEQUENCE [LARGE SCALE GENOMIC DNA]</scope>
    <source>
        <strain evidence="1 2">PN24</strain>
    </source>
</reference>
<evidence type="ECO:0000313" key="2">
    <source>
        <dbReference type="Proteomes" id="UP000317926"/>
    </source>
</evidence>
<dbReference type="EMBL" id="SDPK01000051">
    <property type="protein sequence ID" value="TPG95905.1"/>
    <property type="molecule type" value="Genomic_DNA"/>
</dbReference>
<dbReference type="Proteomes" id="UP000317926">
    <property type="component" value="Unassembled WGS sequence"/>
</dbReference>
<dbReference type="AlphaFoldDB" id="A0A502JAH3"/>
<evidence type="ECO:0000313" key="1">
    <source>
        <dbReference type="EMBL" id="TPG95905.1"/>
    </source>
</evidence>
<dbReference type="RefSeq" id="WP_140520412.1">
    <property type="nucleotide sequence ID" value="NZ_JACBKC010000051.1"/>
</dbReference>
<protein>
    <recommendedName>
        <fullName evidence="3">Lipoprotein</fullName>
    </recommendedName>
</protein>
<accession>A0A502JAH3</accession>
<organism evidence="1 2">
    <name type="scientific">Haemophilus haemolyticus</name>
    <dbReference type="NCBI Taxonomy" id="726"/>
    <lineage>
        <taxon>Bacteria</taxon>
        <taxon>Pseudomonadati</taxon>
        <taxon>Pseudomonadota</taxon>
        <taxon>Gammaproteobacteria</taxon>
        <taxon>Pasteurellales</taxon>
        <taxon>Pasteurellaceae</taxon>
        <taxon>Haemophilus</taxon>
    </lineage>
</organism>
<proteinExistence type="predicted"/>
<gene>
    <name evidence="1" type="ORF">EUX55_08145</name>
</gene>
<dbReference type="PROSITE" id="PS51257">
    <property type="entry name" value="PROKAR_LIPOPROTEIN"/>
    <property type="match status" value="1"/>
</dbReference>
<evidence type="ECO:0008006" key="3">
    <source>
        <dbReference type="Google" id="ProtNLM"/>
    </source>
</evidence>
<name>A0A502JAH3_HAEHA</name>
<comment type="caution">
    <text evidence="1">The sequence shown here is derived from an EMBL/GenBank/DDBJ whole genome shotgun (WGS) entry which is preliminary data.</text>
</comment>